<keyword evidence="2" id="KW-0805">Transcription regulation</keyword>
<comment type="function">
    <text evidence="4">Acts as a transcriptional coregulator, that can have both coactivator and corepressor functions. Inhibits the DCSTAMP-repressive activity of TAL1, hence enhancing the access of the transcription factor MITF to the DC-STAMP promoter in osteoclast. Plays a role in bone homeostasis; required as a positive regulator in TNFSF11//RANKL-mediated osteoclast fusion via a DCSTAMP-dependent pathway. May also be required in the regulation of osteoblast differentiation. Involved in the transcriptional corepression of NF-kappaB in macrophages. Plays a role as a regulator in the pro-inflammatory cascade.</text>
</comment>
<evidence type="ECO:0000256" key="3">
    <source>
        <dbReference type="ARBA" id="ARBA00023163"/>
    </source>
</evidence>
<dbReference type="GO" id="GO:0050727">
    <property type="term" value="P:regulation of inflammatory response"/>
    <property type="evidence" value="ECO:0007669"/>
    <property type="project" value="TreeGrafter"/>
</dbReference>
<evidence type="ECO:0000256" key="4">
    <source>
        <dbReference type="ARBA" id="ARBA00055221"/>
    </source>
</evidence>
<feature type="region of interest" description="Disordered" evidence="7">
    <location>
        <begin position="530"/>
        <end position="549"/>
    </location>
</feature>
<feature type="non-terminal residue" evidence="11">
    <location>
        <position position="1"/>
    </location>
</feature>
<evidence type="ECO:0000259" key="9">
    <source>
        <dbReference type="Pfam" id="PF13872"/>
    </source>
</evidence>
<evidence type="ECO:0000259" key="8">
    <source>
        <dbReference type="Pfam" id="PF13871"/>
    </source>
</evidence>
<evidence type="ECO:0000259" key="10">
    <source>
        <dbReference type="Pfam" id="PF25373"/>
    </source>
</evidence>
<dbReference type="Pfam" id="PF13871">
    <property type="entry name" value="Helicase_C_4"/>
    <property type="match status" value="2"/>
</dbReference>
<dbReference type="OrthoDB" id="421838at2759"/>
<dbReference type="InterPro" id="IPR026937">
    <property type="entry name" value="SBNO_Helicase_C_dom"/>
</dbReference>
<dbReference type="EMBL" id="VWZK01004765">
    <property type="protein sequence ID" value="NXG70649.1"/>
    <property type="molecule type" value="Genomic_DNA"/>
</dbReference>
<feature type="domain" description="Strawberry notch helicase C" evidence="8">
    <location>
        <begin position="652"/>
        <end position="759"/>
    </location>
</feature>
<evidence type="ECO:0000313" key="12">
    <source>
        <dbReference type="Proteomes" id="UP000578343"/>
    </source>
</evidence>
<comment type="caution">
    <text evidence="11">The sequence shown here is derived from an EMBL/GenBank/DDBJ whole genome shotgun (WGS) entry which is preliminary data.</text>
</comment>
<feature type="non-terminal residue" evidence="11">
    <location>
        <position position="1306"/>
    </location>
</feature>
<dbReference type="GO" id="GO:0030316">
    <property type="term" value="P:osteoclast differentiation"/>
    <property type="evidence" value="ECO:0007669"/>
    <property type="project" value="TreeGrafter"/>
</dbReference>
<dbReference type="GO" id="GO:0002281">
    <property type="term" value="P:macrophage activation involved in immune response"/>
    <property type="evidence" value="ECO:0007669"/>
    <property type="project" value="UniProtKB-ARBA"/>
</dbReference>
<gene>
    <name evidence="11" type="primary">Sbno2</name>
    <name evidence="11" type="ORF">BARMAR_R03321</name>
</gene>
<proteinExistence type="inferred from homology"/>
<evidence type="ECO:0000256" key="5">
    <source>
        <dbReference type="ARBA" id="ARBA00063805"/>
    </source>
</evidence>
<accession>A0A7K9E198</accession>
<dbReference type="SUPFAM" id="SSF52540">
    <property type="entry name" value="P-loop containing nucleoside triphosphate hydrolases"/>
    <property type="match status" value="1"/>
</dbReference>
<evidence type="ECO:0000313" key="11">
    <source>
        <dbReference type="EMBL" id="NXG70649.1"/>
    </source>
</evidence>
<comment type="subunit">
    <text evidence="5">Interacts with TAL1; this interaction inhibits TAL1 occupancy of the DCSTAMP promoter, leading to the activation of the DCSTAMP promoter by the transcription factor MITF.</text>
</comment>
<dbReference type="GO" id="GO:0071354">
    <property type="term" value="P:cellular response to interleukin-6"/>
    <property type="evidence" value="ECO:0007669"/>
    <property type="project" value="TreeGrafter"/>
</dbReference>
<feature type="region of interest" description="Disordered" evidence="7">
    <location>
        <begin position="1229"/>
        <end position="1254"/>
    </location>
</feature>
<dbReference type="InterPro" id="IPR057332">
    <property type="entry name" value="SBNO_a/b_dom"/>
</dbReference>
<feature type="domain" description="Strawberry notch AAA" evidence="9">
    <location>
        <begin position="127"/>
        <end position="420"/>
    </location>
</feature>
<dbReference type="GO" id="GO:0042393">
    <property type="term" value="F:histone binding"/>
    <property type="evidence" value="ECO:0007669"/>
    <property type="project" value="TreeGrafter"/>
</dbReference>
<feature type="region of interest" description="Disordered" evidence="7">
    <location>
        <begin position="90"/>
        <end position="113"/>
    </location>
</feature>
<dbReference type="PANTHER" id="PTHR12706">
    <property type="entry name" value="STRAWBERRY NOTCH-RELATED"/>
    <property type="match status" value="1"/>
</dbReference>
<dbReference type="GO" id="GO:0045892">
    <property type="term" value="P:negative regulation of DNA-templated transcription"/>
    <property type="evidence" value="ECO:0007669"/>
    <property type="project" value="TreeGrafter"/>
</dbReference>
<evidence type="ECO:0000256" key="2">
    <source>
        <dbReference type="ARBA" id="ARBA00023015"/>
    </source>
</evidence>
<feature type="compositionally biased region" description="Polar residues" evidence="7">
    <location>
        <begin position="1"/>
        <end position="24"/>
    </location>
</feature>
<dbReference type="GO" id="GO:0031490">
    <property type="term" value="F:chromatin DNA binding"/>
    <property type="evidence" value="ECO:0007669"/>
    <property type="project" value="TreeGrafter"/>
</dbReference>
<dbReference type="InterPro" id="IPR026741">
    <property type="entry name" value="SNO"/>
</dbReference>
<keyword evidence="12" id="KW-1185">Reference proteome</keyword>
<dbReference type="FunFam" id="3.40.50.300:FF:000342">
    <property type="entry name" value="Protein strawberry notch homolog 2"/>
    <property type="match status" value="1"/>
</dbReference>
<organism evidence="11 12">
    <name type="scientific">Baryphthengus martii</name>
    <name type="common">Rufous motmot</name>
    <dbReference type="NCBI Taxonomy" id="176943"/>
    <lineage>
        <taxon>Eukaryota</taxon>
        <taxon>Metazoa</taxon>
        <taxon>Chordata</taxon>
        <taxon>Craniata</taxon>
        <taxon>Vertebrata</taxon>
        <taxon>Euteleostomi</taxon>
        <taxon>Archelosauria</taxon>
        <taxon>Archosauria</taxon>
        <taxon>Dinosauria</taxon>
        <taxon>Saurischia</taxon>
        <taxon>Theropoda</taxon>
        <taxon>Coelurosauria</taxon>
        <taxon>Aves</taxon>
        <taxon>Neognathae</taxon>
        <taxon>Neoaves</taxon>
        <taxon>Telluraves</taxon>
        <taxon>Coraciimorphae</taxon>
        <taxon>Coraciiformes</taxon>
        <taxon>Momotidae</taxon>
        <taxon>Baryphthengus</taxon>
    </lineage>
</organism>
<evidence type="ECO:0000256" key="6">
    <source>
        <dbReference type="ARBA" id="ARBA00073423"/>
    </source>
</evidence>
<dbReference type="Pfam" id="PF25373">
    <property type="entry name" value="SBNO"/>
    <property type="match status" value="1"/>
</dbReference>
<name>A0A7K9E198_BARMA</name>
<keyword evidence="3" id="KW-0804">Transcription</keyword>
<dbReference type="Gene3D" id="3.40.50.300">
    <property type="entry name" value="P-loop containing nucleotide triphosphate hydrolases"/>
    <property type="match status" value="1"/>
</dbReference>
<evidence type="ECO:0000256" key="7">
    <source>
        <dbReference type="SAM" id="MobiDB-lite"/>
    </source>
</evidence>
<dbReference type="InterPro" id="IPR039187">
    <property type="entry name" value="SNO_AAA"/>
</dbReference>
<feature type="region of interest" description="Disordered" evidence="7">
    <location>
        <begin position="1"/>
        <end position="34"/>
    </location>
</feature>
<dbReference type="PANTHER" id="PTHR12706:SF5">
    <property type="entry name" value="PROTEIN STRAWBERRY NOTCH HOMOLOG 2"/>
    <property type="match status" value="1"/>
</dbReference>
<feature type="compositionally biased region" description="Acidic residues" evidence="7">
    <location>
        <begin position="94"/>
        <end position="109"/>
    </location>
</feature>
<dbReference type="GO" id="GO:0005634">
    <property type="term" value="C:nucleus"/>
    <property type="evidence" value="ECO:0007669"/>
    <property type="project" value="TreeGrafter"/>
</dbReference>
<dbReference type="Pfam" id="PF13872">
    <property type="entry name" value="AAA_34"/>
    <property type="match status" value="1"/>
</dbReference>
<dbReference type="GO" id="GO:0045944">
    <property type="term" value="P:positive regulation of transcription by RNA polymerase II"/>
    <property type="evidence" value="ECO:0007669"/>
    <property type="project" value="TreeGrafter"/>
</dbReference>
<comment type="similarity">
    <text evidence="1">Belongs to the SBNO family.</text>
</comment>
<sequence length="1306" mass="146414">SAFQDSSYLDELSNNNSLFSSPADSLSDIADPKDFLPADSLNHVPTLWDVNTSQNQIELFSPSGSFTGLNSSSDHVSAIPNTPLLISYQSQAPAEEEDEGEEEETEELGQTETYAEYVPSKSKIGKHHPDLVVETSTLSSVPPPDITYSLSLPRSVADKGSLSALQLEAIIYACQQHEVLLPNGQRAGFLIGDGAGVGKGRTVAGIIFENYLKGRKKALWFSVSNDLKYDAERDLKDIEASHIPVHALNKIKYGDTATSEGVLFATYSALIGESQAGGQHRTRIKQILDWCRENFDGVIVFDECHKAKNASSTKMGKAVLDLQNKLPRARVVYASATGASEPKNMIYMSRLGIWGEGTPFRAFDEFLHAIEKRGVGAMEIVAMDMKVSGMYIARQLSFTGVTFRIEEIPLDQQYKVVYDKAAKLWEEALVVFQQAADWIGLESRKSLWGQFWSAHQRFFKYLCIAAKVRRLVELAKEELAKDKCIVIGLQSTGEARTREVLDENDGHLNCFVSAAEGVFLSLIQKHFPSTKRKREKGTGIKRKRKQRGRCPKALKGVCDPAGVIKISDDSSTDSDVGLDSDFNSSPESLFETDDVIFVEHTYNGFAPDDRGNFHMLPSQKEIHGLRELEHVEKMKQDLLAKVKALGKELPLNTLDELINHFGGPEHVAEMTGRKGRVVCRPDGSVMFESRAEQGLSIDHVNLKEKERFMKGEKLVAIISEASSSGISLQADRRVKNQKRRVHMTLELPWSADRAIQQFAESANFWLGLSSQGALTHGDRRATESRDLSKYNFENKYGAKALDRVLSTILNQTESRVPVPKSYDRGEAAFFHEMKQGLISVGIFCHQMKYGTVSVEKDCSITKFLNRILGLEVDKQNMLFQYFSDTFDYLIEKDKKEGKYDMGILDLAPGVDEIYEESKEVFLTPGHPQDGQVVFYKISVDRGLKWEEAYEKSLKLTGSFDGFYISLKMRGCKHTCLLAEQSRGKNFILYKPNIGKQSQPESLDSLQKKYRRVPPEEAKEHWESSYRFSLTNCNHAAWNRSCKLIQEGKECFQGMRLRHYYMLCGALLRVWSRIASIMADITNTSYLQIVRLKTKEKKKQVGIKIPESCVRKVLEELKQMDENVKRKHSRLLQAQGQSPPFSLPLPILDLVPAAPGISLPRHSLCRDEILDLTYSPPGNAIPDGVMNPEPGALCFPSEPLLQPHQQHPLPFGFGHPSAFKSPAPILEGNVPVSSSLPEPLPLPHPGPLQTLQQQQQQQEDFLQQDGNINFREILEDMLRTLNGASQENLLSQERQSVIQFSGPFPEF</sequence>
<feature type="domain" description="Strawberry notch helicase C" evidence="8">
    <location>
        <begin position="768"/>
        <end position="905"/>
    </location>
</feature>
<evidence type="ECO:0000256" key="1">
    <source>
        <dbReference type="ARBA" id="ARBA00006992"/>
    </source>
</evidence>
<protein>
    <recommendedName>
        <fullName evidence="6">Protein strawberry notch homolog 2</fullName>
    </recommendedName>
</protein>
<dbReference type="InterPro" id="IPR027417">
    <property type="entry name" value="P-loop_NTPase"/>
</dbReference>
<reference evidence="11 12" key="1">
    <citation type="submission" date="2019-09" db="EMBL/GenBank/DDBJ databases">
        <title>Bird 10,000 Genomes (B10K) Project - Family phase.</title>
        <authorList>
            <person name="Zhang G."/>
        </authorList>
    </citation>
    <scope>NUCLEOTIDE SEQUENCE [LARGE SCALE GENOMIC DNA]</scope>
    <source>
        <strain evidence="11">B10K-DU-001-21</strain>
        <tissue evidence="11">Muscle</tissue>
    </source>
</reference>
<dbReference type="Proteomes" id="UP000578343">
    <property type="component" value="Unassembled WGS sequence"/>
</dbReference>
<feature type="domain" description="SBNO alpha/beta" evidence="10">
    <location>
        <begin position="943"/>
        <end position="1055"/>
    </location>
</feature>